<dbReference type="OrthoDB" id="10248581at2759"/>
<evidence type="ECO:0000256" key="3">
    <source>
        <dbReference type="ARBA" id="ARBA00023163"/>
    </source>
</evidence>
<dbReference type="EMBL" id="JMSN01000060">
    <property type="protein sequence ID" value="KDN43546.1"/>
    <property type="molecule type" value="Genomic_DNA"/>
</dbReference>
<dbReference type="PANTHER" id="PTHR13946">
    <property type="entry name" value="DNA-DIRECTED RNA POLYMERASE I,II,III"/>
    <property type="match status" value="1"/>
</dbReference>
<name>A0A066VPY6_TILAU</name>
<dbReference type="FunCoup" id="A0A066VPY6">
    <property type="interactions" value="232"/>
</dbReference>
<accession>A0A066VPY6</accession>
<dbReference type="InParanoid" id="A0A066VPY6"/>
<proteinExistence type="inferred from homology"/>
<evidence type="ECO:0000256" key="5">
    <source>
        <dbReference type="ARBA" id="ARBA00025751"/>
    </source>
</evidence>
<comment type="similarity">
    <text evidence="5">Belongs to the archaeal Rpo11/eukaryotic RPB11/RPC19 RNA polymerase subunit family.</text>
</comment>
<evidence type="ECO:0000256" key="1">
    <source>
        <dbReference type="ARBA" id="ARBA00004123"/>
    </source>
</evidence>
<evidence type="ECO:0000313" key="7">
    <source>
        <dbReference type="EMBL" id="KDN43546.1"/>
    </source>
</evidence>
<comment type="subcellular location">
    <subcellularLocation>
        <location evidence="1">Nucleus</location>
    </subcellularLocation>
</comment>
<sequence length="179" mass="19164">MSNAPDRFALFMLLPGEKRVEIKEDTRIPNAVTVTLHKEDHTLGNMIRQAVLSQPGIMFCGYKVPHPLEPRVQIRIQTNGEQTPVQVLQTACEKLITQIDDVRTQFKQQVLAQTGGLGSGAAVAGIPPAARGAPMGAGYGRPQAQMPIQYGGAPYGVSPVGVGYQPGRTDRAGGDYLAD</sequence>
<dbReference type="GO" id="GO:0003899">
    <property type="term" value="F:DNA-directed RNA polymerase activity"/>
    <property type="evidence" value="ECO:0007669"/>
    <property type="project" value="InterPro"/>
</dbReference>
<feature type="domain" description="DNA-directed RNA polymerase RBP11-like dimerisation" evidence="6">
    <location>
        <begin position="32"/>
        <end position="104"/>
    </location>
</feature>
<keyword evidence="4" id="KW-0539">Nucleus</keyword>
<organism evidence="7 8">
    <name type="scientific">Tilletiaria anomala (strain ATCC 24038 / CBS 436.72 / UBC 951)</name>
    <dbReference type="NCBI Taxonomy" id="1037660"/>
    <lineage>
        <taxon>Eukaryota</taxon>
        <taxon>Fungi</taxon>
        <taxon>Dikarya</taxon>
        <taxon>Basidiomycota</taxon>
        <taxon>Ustilaginomycotina</taxon>
        <taxon>Exobasidiomycetes</taxon>
        <taxon>Georgefischeriales</taxon>
        <taxon>Tilletiariaceae</taxon>
        <taxon>Tilletiaria</taxon>
    </lineage>
</organism>
<dbReference type="PANTHER" id="PTHR13946:SF16">
    <property type="entry name" value="DNA-DIRECTED RNA POLYMERASE II SUBUNIT RPB11"/>
    <property type="match status" value="1"/>
</dbReference>
<protein>
    <submittedName>
        <fullName evidence="7">RBP11-like subunits of RNA polymerase</fullName>
    </submittedName>
</protein>
<keyword evidence="2" id="KW-0240">DNA-directed RNA polymerase</keyword>
<dbReference type="GeneID" id="25264694"/>
<evidence type="ECO:0000256" key="2">
    <source>
        <dbReference type="ARBA" id="ARBA00022478"/>
    </source>
</evidence>
<dbReference type="InterPro" id="IPR022905">
    <property type="entry name" value="Rpo11-like"/>
</dbReference>
<evidence type="ECO:0000313" key="8">
    <source>
        <dbReference type="Proteomes" id="UP000027361"/>
    </source>
</evidence>
<dbReference type="STRING" id="1037660.A0A066VPY6"/>
<dbReference type="RefSeq" id="XP_013242407.1">
    <property type="nucleotide sequence ID" value="XM_013386953.1"/>
</dbReference>
<dbReference type="InterPro" id="IPR036603">
    <property type="entry name" value="RBP11-like"/>
</dbReference>
<dbReference type="InterPro" id="IPR009025">
    <property type="entry name" value="RBP11-like_dimer"/>
</dbReference>
<dbReference type="GO" id="GO:0046983">
    <property type="term" value="F:protein dimerization activity"/>
    <property type="evidence" value="ECO:0007669"/>
    <property type="project" value="InterPro"/>
</dbReference>
<dbReference type="InterPro" id="IPR037685">
    <property type="entry name" value="RBP11"/>
</dbReference>
<dbReference type="HOGENOM" id="CLU_090381_2_0_1"/>
<dbReference type="AlphaFoldDB" id="A0A066VPY6"/>
<dbReference type="CDD" id="cd06926">
    <property type="entry name" value="RNAP_II_RPB11"/>
    <property type="match status" value="1"/>
</dbReference>
<dbReference type="Pfam" id="PF13656">
    <property type="entry name" value="RNA_pol_L_2"/>
    <property type="match status" value="1"/>
</dbReference>
<dbReference type="SUPFAM" id="SSF55257">
    <property type="entry name" value="RBP11-like subunits of RNA polymerase"/>
    <property type="match status" value="1"/>
</dbReference>
<comment type="caution">
    <text evidence="7">The sequence shown here is derived from an EMBL/GenBank/DDBJ whole genome shotgun (WGS) entry which is preliminary data.</text>
</comment>
<dbReference type="Gene3D" id="3.30.1360.10">
    <property type="entry name" value="RNA polymerase, RBP11-like subunit"/>
    <property type="match status" value="1"/>
</dbReference>
<keyword evidence="3" id="KW-0804">Transcription</keyword>
<dbReference type="HAMAP" id="MF_00261">
    <property type="entry name" value="RNApol_arch_Rpo11"/>
    <property type="match status" value="1"/>
</dbReference>
<dbReference type="Proteomes" id="UP000027361">
    <property type="component" value="Unassembled WGS sequence"/>
</dbReference>
<evidence type="ECO:0000259" key="6">
    <source>
        <dbReference type="Pfam" id="PF13656"/>
    </source>
</evidence>
<evidence type="ECO:0000256" key="4">
    <source>
        <dbReference type="ARBA" id="ARBA00023242"/>
    </source>
</evidence>
<reference evidence="7 8" key="1">
    <citation type="submission" date="2014-05" db="EMBL/GenBank/DDBJ databases">
        <title>Draft genome sequence of a rare smut relative, Tilletiaria anomala UBC 951.</title>
        <authorList>
            <consortium name="DOE Joint Genome Institute"/>
            <person name="Toome M."/>
            <person name="Kuo A."/>
            <person name="Henrissat B."/>
            <person name="Lipzen A."/>
            <person name="Tritt A."/>
            <person name="Yoshinaga Y."/>
            <person name="Zane M."/>
            <person name="Barry K."/>
            <person name="Grigoriev I.V."/>
            <person name="Spatafora J.W."/>
            <person name="Aimea M.C."/>
        </authorList>
    </citation>
    <scope>NUCLEOTIDE SEQUENCE [LARGE SCALE GENOMIC DNA]</scope>
    <source>
        <strain evidence="7 8">UBC 951</strain>
    </source>
</reference>
<keyword evidence="8" id="KW-1185">Reference proteome</keyword>
<gene>
    <name evidence="7" type="ORF">K437DRAFT_257441</name>
</gene>
<dbReference type="GO" id="GO:0005665">
    <property type="term" value="C:RNA polymerase II, core complex"/>
    <property type="evidence" value="ECO:0007669"/>
    <property type="project" value="InterPro"/>
</dbReference>
<dbReference type="GO" id="GO:0006366">
    <property type="term" value="P:transcription by RNA polymerase II"/>
    <property type="evidence" value="ECO:0007669"/>
    <property type="project" value="InterPro"/>
</dbReference>